<gene>
    <name evidence="2" type="ORF">TPA0598_02_07720</name>
</gene>
<keyword evidence="3" id="KW-1185">Reference proteome</keyword>
<evidence type="ECO:0000313" key="2">
    <source>
        <dbReference type="EMBL" id="GAO07532.1"/>
    </source>
</evidence>
<evidence type="ECO:0000313" key="3">
    <source>
        <dbReference type="Proteomes" id="UP000048965"/>
    </source>
</evidence>
<sequence length="106" mass="11360">MSGGVDAAECRRQGRANRPGGTPVRRARALRRLGPGRPPVWPPRRLPVCGGVKSSPVDFRPNSVPYSPVDTFGRDVNRRPNGPAPGFRDGPGGGLRPPDRTVTRGE</sequence>
<protein>
    <submittedName>
        <fullName evidence="2">Uncharacterized protein</fullName>
    </submittedName>
</protein>
<feature type="region of interest" description="Disordered" evidence="1">
    <location>
        <begin position="57"/>
        <end position="106"/>
    </location>
</feature>
<dbReference type="Proteomes" id="UP000048965">
    <property type="component" value="Unassembled WGS sequence"/>
</dbReference>
<evidence type="ECO:0000256" key="1">
    <source>
        <dbReference type="SAM" id="MobiDB-lite"/>
    </source>
</evidence>
<proteinExistence type="predicted"/>
<dbReference type="EMBL" id="BBNO01000002">
    <property type="protein sequence ID" value="GAO07532.1"/>
    <property type="molecule type" value="Genomic_DNA"/>
</dbReference>
<dbReference type="AlphaFoldDB" id="A0A0P4R5A8"/>
<organism evidence="2 3">
    <name type="scientific">Streptomyces lydicamycinicus</name>
    <dbReference type="NCBI Taxonomy" id="1546107"/>
    <lineage>
        <taxon>Bacteria</taxon>
        <taxon>Bacillati</taxon>
        <taxon>Actinomycetota</taxon>
        <taxon>Actinomycetes</taxon>
        <taxon>Kitasatosporales</taxon>
        <taxon>Streptomycetaceae</taxon>
        <taxon>Streptomyces</taxon>
    </lineage>
</organism>
<reference evidence="3" key="1">
    <citation type="submission" date="2014-09" db="EMBL/GenBank/DDBJ databases">
        <title>Whole genome shotgun sequence of Streptomyces sp. NBRC 110027.</title>
        <authorList>
            <person name="Komaki H."/>
            <person name="Ichikawa N."/>
            <person name="Katano-Makiyama Y."/>
            <person name="Hosoyama A."/>
            <person name="Hashimoto M."/>
            <person name="Uohara A."/>
            <person name="Kitahashi Y."/>
            <person name="Ohji S."/>
            <person name="Kimura A."/>
            <person name="Yamazoe A."/>
            <person name="Igarashi Y."/>
            <person name="Fujita N."/>
        </authorList>
    </citation>
    <scope>NUCLEOTIDE SEQUENCE [LARGE SCALE GENOMIC DNA]</scope>
    <source>
        <strain evidence="3">NBRC 110027</strain>
    </source>
</reference>
<feature type="region of interest" description="Disordered" evidence="1">
    <location>
        <begin position="1"/>
        <end position="42"/>
    </location>
</feature>
<comment type="caution">
    <text evidence="2">The sequence shown here is derived from an EMBL/GenBank/DDBJ whole genome shotgun (WGS) entry which is preliminary data.</text>
</comment>
<name>A0A0P4R5A8_9ACTN</name>
<reference evidence="2 3" key="2">
    <citation type="journal article" date="2015" name="Stand. Genomic Sci.">
        <title>Draft genome sequence of marine-derived Streptomyces sp. TP-A0598, a producer of anti-MRSA antibiotic lydicamycins.</title>
        <authorList>
            <person name="Komaki H."/>
            <person name="Ichikawa N."/>
            <person name="Hosoyama A."/>
            <person name="Fujita N."/>
            <person name="Igarashi Y."/>
        </authorList>
    </citation>
    <scope>NUCLEOTIDE SEQUENCE [LARGE SCALE GENOMIC DNA]</scope>
    <source>
        <strain evidence="2 3">NBRC 110027</strain>
    </source>
</reference>
<feature type="compositionally biased region" description="Basic and acidic residues" evidence="1">
    <location>
        <begin position="97"/>
        <end position="106"/>
    </location>
</feature>
<accession>A0A0P4R5A8</accession>